<keyword evidence="2" id="KW-0698">rRNA processing</keyword>
<evidence type="ECO:0000256" key="11">
    <source>
        <dbReference type="ARBA" id="ARBA00049906"/>
    </source>
</evidence>
<keyword evidence="3 14" id="KW-0489">Methyltransferase</keyword>
<evidence type="ECO:0000256" key="6">
    <source>
        <dbReference type="ARBA" id="ARBA00022884"/>
    </source>
</evidence>
<evidence type="ECO:0000259" key="15">
    <source>
        <dbReference type="PROSITE" id="PS51686"/>
    </source>
</evidence>
<feature type="binding site" evidence="14">
    <location>
        <position position="206"/>
    </location>
    <ligand>
        <name>S-adenosyl-L-methionine</name>
        <dbReference type="ChEBI" id="CHEBI:59789"/>
    </ligand>
</feature>
<feature type="active site" description="Nucleophile" evidence="14">
    <location>
        <position position="312"/>
    </location>
</feature>
<organism evidence="16 17">
    <name type="scientific">Orycteropus afer afer</name>
    <dbReference type="NCBI Taxonomy" id="1230840"/>
    <lineage>
        <taxon>Eukaryota</taxon>
        <taxon>Metazoa</taxon>
        <taxon>Chordata</taxon>
        <taxon>Craniata</taxon>
        <taxon>Vertebrata</taxon>
        <taxon>Euteleostomi</taxon>
        <taxon>Mammalia</taxon>
        <taxon>Eutheria</taxon>
        <taxon>Afrotheria</taxon>
        <taxon>Tubulidentata</taxon>
        <taxon>Orycteropodidae</taxon>
        <taxon>Orycteropus</taxon>
    </lineage>
</organism>
<keyword evidence="8" id="KW-0496">Mitochondrion</keyword>
<comment type="similarity">
    <text evidence="14">Belongs to the class I-like SAM-binding methyltransferase superfamily. RsmB/NOP family.</text>
</comment>
<dbReference type="Proteomes" id="UP000694850">
    <property type="component" value="Unplaced"/>
</dbReference>
<evidence type="ECO:0000313" key="17">
    <source>
        <dbReference type="RefSeq" id="XP_007944881.1"/>
    </source>
</evidence>
<keyword evidence="16" id="KW-1185">Reference proteome</keyword>
<evidence type="ECO:0000256" key="12">
    <source>
        <dbReference type="ARBA" id="ARBA00050027"/>
    </source>
</evidence>
<evidence type="ECO:0000256" key="5">
    <source>
        <dbReference type="ARBA" id="ARBA00022691"/>
    </source>
</evidence>
<keyword evidence="6 14" id="KW-0694">RNA-binding</keyword>
<dbReference type="InterPro" id="IPR049560">
    <property type="entry name" value="MeTrfase_RsmB-F_NOP2_cat"/>
</dbReference>
<feature type="domain" description="SAM-dependent MTase RsmB/NOP-type" evidence="15">
    <location>
        <begin position="63"/>
        <end position="385"/>
    </location>
</feature>
<keyword evidence="4 14" id="KW-0808">Transferase</keyword>
<dbReference type="InterPro" id="IPR023267">
    <property type="entry name" value="RCMT"/>
</dbReference>
<feature type="binding site" evidence="14">
    <location>
        <position position="257"/>
    </location>
    <ligand>
        <name>S-adenosyl-L-methionine</name>
        <dbReference type="ChEBI" id="CHEBI:59789"/>
    </ligand>
</feature>
<feature type="binding site" evidence="14">
    <location>
        <position position="239"/>
    </location>
    <ligand>
        <name>S-adenosyl-L-methionine</name>
        <dbReference type="ChEBI" id="CHEBI:59789"/>
    </ligand>
</feature>
<reference evidence="17" key="1">
    <citation type="submission" date="2025-08" db="UniProtKB">
        <authorList>
            <consortium name="RefSeq"/>
        </authorList>
    </citation>
    <scope>IDENTIFICATION</scope>
</reference>
<evidence type="ECO:0000256" key="2">
    <source>
        <dbReference type="ARBA" id="ARBA00022552"/>
    </source>
</evidence>
<dbReference type="CTD" id="387338"/>
<dbReference type="GO" id="GO:0008173">
    <property type="term" value="F:RNA methyltransferase activity"/>
    <property type="evidence" value="ECO:0007669"/>
    <property type="project" value="InterPro"/>
</dbReference>
<comment type="catalytic activity">
    <reaction evidence="11">
        <text>a cytidine in mRNA + S-adenosyl-L-methionine = a 5-methylcytidine in mRNA + S-adenosyl-L-homocysteine + H(+)</text>
        <dbReference type="Rhea" id="RHEA:61464"/>
        <dbReference type="Rhea" id="RHEA-COMP:15145"/>
        <dbReference type="Rhea" id="RHEA-COMP:15826"/>
        <dbReference type="ChEBI" id="CHEBI:15378"/>
        <dbReference type="ChEBI" id="CHEBI:57856"/>
        <dbReference type="ChEBI" id="CHEBI:59789"/>
        <dbReference type="ChEBI" id="CHEBI:74483"/>
        <dbReference type="ChEBI" id="CHEBI:82748"/>
    </reaction>
</comment>
<evidence type="ECO:0000256" key="9">
    <source>
        <dbReference type="ARBA" id="ARBA00042050"/>
    </source>
</evidence>
<dbReference type="OrthoDB" id="8020218at2759"/>
<dbReference type="InterPro" id="IPR029063">
    <property type="entry name" value="SAM-dependent_MTases_sf"/>
</dbReference>
<dbReference type="PROSITE" id="PS51686">
    <property type="entry name" value="SAM_MT_RSMB_NOP"/>
    <property type="match status" value="1"/>
</dbReference>
<dbReference type="CDD" id="cd02440">
    <property type="entry name" value="AdoMet_MTases"/>
    <property type="match status" value="1"/>
</dbReference>
<name>A0A8B7AFW7_ORYAF</name>
<dbReference type="FunFam" id="3.40.50.150:FF:000055">
    <property type="entry name" value="5-methylcytosine rRNA methyltransferase NSUN4"/>
    <property type="match status" value="1"/>
</dbReference>
<dbReference type="GeneID" id="103201923"/>
<sequence>MAALVVRVVRELLKRVDFATAPRRHRHKKKWATTEPKFPATRLALQNFDMTYSVQFGDLWPSIRVSLLSEQKYGALVNNFATWDHVIADLEQLSARDFVNEAFSHWELGPESDQPTVPVPTPASWACSPNLRCFTFAKGDVSRFPHARLSSLGVLDYYLMDAASLLPVLALGLQPGDTVLDLCAAPGGKTLALLQTGCCRNLAANDLSTSRTGRLQKVLHSYVPEDIRDGNRVRVTSWDGRKWGELEGDTYDRVLVDVPCTTDRHSLHEEENNIFQRSRKKERQMLPLLQVQLLAAGLLATKPGGYVVYSTCSLSHLQNEYVVQGTIELLANQYSIEVRVEDLTYFRKLFMDTFFFFPSCQMGELVIPNLMANFGPMYFCKLCRLT</sequence>
<evidence type="ECO:0000256" key="7">
    <source>
        <dbReference type="ARBA" id="ARBA00022946"/>
    </source>
</evidence>
<dbReference type="SUPFAM" id="SSF53335">
    <property type="entry name" value="S-adenosyl-L-methionine-dependent methyltransferases"/>
    <property type="match status" value="1"/>
</dbReference>
<dbReference type="GO" id="GO:0005762">
    <property type="term" value="C:mitochondrial large ribosomal subunit"/>
    <property type="evidence" value="ECO:0007669"/>
    <property type="project" value="TreeGrafter"/>
</dbReference>
<keyword evidence="5 14" id="KW-0949">S-adenosyl-L-methionine</keyword>
<dbReference type="AlphaFoldDB" id="A0A8B7AFW7"/>
<protein>
    <recommendedName>
        <fullName evidence="12">5-cytosine rRNA methyltransferase NSUN4</fullName>
    </recommendedName>
    <alternativeName>
        <fullName evidence="13">5-cytosine tRNA methyltransferase NSUN4</fullName>
    </alternativeName>
    <alternativeName>
        <fullName evidence="9">NOL1/NOP2/Sun domain family member 4</fullName>
    </alternativeName>
</protein>
<evidence type="ECO:0000256" key="10">
    <source>
        <dbReference type="ARBA" id="ARBA00049302"/>
    </source>
</evidence>
<evidence type="ECO:0000256" key="1">
    <source>
        <dbReference type="ARBA" id="ARBA00004173"/>
    </source>
</evidence>
<comment type="catalytic activity">
    <reaction evidence="10">
        <text>a cytidine in rRNA + S-adenosyl-L-methionine = a 5-methylcytidine in rRNA + S-adenosyl-L-homocysteine + H(+)</text>
        <dbReference type="Rhea" id="RHEA:61484"/>
        <dbReference type="Rhea" id="RHEA-COMP:15836"/>
        <dbReference type="Rhea" id="RHEA-COMP:15837"/>
        <dbReference type="ChEBI" id="CHEBI:15378"/>
        <dbReference type="ChEBI" id="CHEBI:57856"/>
        <dbReference type="ChEBI" id="CHEBI:59789"/>
        <dbReference type="ChEBI" id="CHEBI:74483"/>
        <dbReference type="ChEBI" id="CHEBI:82748"/>
    </reaction>
</comment>
<dbReference type="RefSeq" id="XP_007944881.1">
    <property type="nucleotide sequence ID" value="XM_007946690.2"/>
</dbReference>
<keyword evidence="7" id="KW-0809">Transit peptide</keyword>
<dbReference type="Pfam" id="PF01189">
    <property type="entry name" value="Methyltr_RsmB-F"/>
    <property type="match status" value="1"/>
</dbReference>
<evidence type="ECO:0000256" key="3">
    <source>
        <dbReference type="ARBA" id="ARBA00022603"/>
    </source>
</evidence>
<proteinExistence type="inferred from homology"/>
<evidence type="ECO:0000256" key="4">
    <source>
        <dbReference type="ARBA" id="ARBA00022679"/>
    </source>
</evidence>
<feature type="binding site" evidence="14">
    <location>
        <begin position="183"/>
        <end position="189"/>
    </location>
    <ligand>
        <name>S-adenosyl-L-methionine</name>
        <dbReference type="ChEBI" id="CHEBI:59789"/>
    </ligand>
</feature>
<evidence type="ECO:0000256" key="8">
    <source>
        <dbReference type="ARBA" id="ARBA00023128"/>
    </source>
</evidence>
<comment type="subcellular location">
    <subcellularLocation>
        <location evidence="1">Mitochondrion</location>
    </subcellularLocation>
</comment>
<dbReference type="GO" id="GO:0003723">
    <property type="term" value="F:RNA binding"/>
    <property type="evidence" value="ECO:0007669"/>
    <property type="project" value="UniProtKB-UniRule"/>
</dbReference>
<dbReference type="Gene3D" id="6.20.240.40">
    <property type="match status" value="1"/>
</dbReference>
<dbReference type="PANTHER" id="PTHR22808:SF3">
    <property type="entry name" value="5-METHYLCYTOSINE RRNA METHYLTRANSFERASE NSUN4"/>
    <property type="match status" value="1"/>
</dbReference>
<gene>
    <name evidence="17" type="primary">NSUN4</name>
</gene>
<evidence type="ECO:0000313" key="16">
    <source>
        <dbReference type="Proteomes" id="UP000694850"/>
    </source>
</evidence>
<evidence type="ECO:0000256" key="14">
    <source>
        <dbReference type="PROSITE-ProRule" id="PRU01023"/>
    </source>
</evidence>
<dbReference type="GO" id="GO:0031167">
    <property type="term" value="P:rRNA methylation"/>
    <property type="evidence" value="ECO:0007669"/>
    <property type="project" value="TreeGrafter"/>
</dbReference>
<dbReference type="Gene3D" id="3.40.50.150">
    <property type="entry name" value="Vaccinia Virus protein VP39"/>
    <property type="match status" value="1"/>
</dbReference>
<dbReference type="PRINTS" id="PR02008">
    <property type="entry name" value="RCMTFAMILY"/>
</dbReference>
<evidence type="ECO:0000256" key="13">
    <source>
        <dbReference type="ARBA" id="ARBA00050049"/>
    </source>
</evidence>
<dbReference type="InterPro" id="IPR001678">
    <property type="entry name" value="MeTrfase_RsmB-F_NOP2_dom"/>
</dbReference>
<dbReference type="PANTHER" id="PTHR22808">
    <property type="entry name" value="NCL1 YEAST -RELATED NOL1/NOP2/FMU SUN DOMAIN-CONTAINING"/>
    <property type="match status" value="1"/>
</dbReference>
<accession>A0A8B7AFW7</accession>